<keyword evidence="10" id="KW-1185">Reference proteome</keyword>
<evidence type="ECO:0000256" key="1">
    <source>
        <dbReference type="ARBA" id="ARBA00001974"/>
    </source>
</evidence>
<dbReference type="Proteomes" id="UP000826271">
    <property type="component" value="Unassembled WGS sequence"/>
</dbReference>
<sequence length="207" mass="23668">MSTLQKKISISEIKKHNSGDSAWIIVHDQVYDCTHYLKDHPDGADNILINVGSDCTEEFKSIHSNKAKKMLEYYKIGELITTGYESSPNNSVHGVPSSNLYPIKEAAVVVRSVALVPREKIPCKLVTKTSLSNDVRLFRFALPNEEQTLGLQAIMRDPEDHTEMYVVYANRMENDILMKDELDRWAAENYDIVKVCYVVQETVKEEW</sequence>
<gene>
    <name evidence="9" type="ORF">BUALT_Bualt19G0094300</name>
</gene>
<accession>A0AAV6WAW9</accession>
<organism evidence="9 10">
    <name type="scientific">Buddleja alternifolia</name>
    <dbReference type="NCBI Taxonomy" id="168488"/>
    <lineage>
        <taxon>Eukaryota</taxon>
        <taxon>Viridiplantae</taxon>
        <taxon>Streptophyta</taxon>
        <taxon>Embryophyta</taxon>
        <taxon>Tracheophyta</taxon>
        <taxon>Spermatophyta</taxon>
        <taxon>Magnoliopsida</taxon>
        <taxon>eudicotyledons</taxon>
        <taxon>Gunneridae</taxon>
        <taxon>Pentapetalae</taxon>
        <taxon>asterids</taxon>
        <taxon>lamiids</taxon>
        <taxon>Lamiales</taxon>
        <taxon>Scrophulariaceae</taxon>
        <taxon>Buddlejeae</taxon>
        <taxon>Buddleja</taxon>
    </lineage>
</organism>
<dbReference type="SUPFAM" id="SSF63380">
    <property type="entry name" value="Riboflavin synthase domain-like"/>
    <property type="match status" value="1"/>
</dbReference>
<protein>
    <recommendedName>
        <fullName evidence="8">Cytochrome b5 heme-binding domain-containing protein</fullName>
    </recommendedName>
</protein>
<dbReference type="InterPro" id="IPR001433">
    <property type="entry name" value="OxRdtase_FAD/NAD-bd"/>
</dbReference>
<keyword evidence="2" id="KW-0349">Heme</keyword>
<comment type="caution">
    <text evidence="9">The sequence shown here is derived from an EMBL/GenBank/DDBJ whole genome shotgun (WGS) entry which is preliminary data.</text>
</comment>
<dbReference type="GO" id="GO:0046872">
    <property type="term" value="F:metal ion binding"/>
    <property type="evidence" value="ECO:0007669"/>
    <property type="project" value="UniProtKB-KW"/>
</dbReference>
<keyword evidence="3" id="KW-0285">Flavoprotein</keyword>
<dbReference type="FunFam" id="3.10.120.10:FF:000007">
    <property type="entry name" value="Sulfite oxidase, mitochondrial"/>
    <property type="match status" value="1"/>
</dbReference>
<keyword evidence="7" id="KW-0408">Iron</keyword>
<dbReference type="GO" id="GO:0009703">
    <property type="term" value="F:nitrate reductase (NADH) activity"/>
    <property type="evidence" value="ECO:0007669"/>
    <property type="project" value="TreeGrafter"/>
</dbReference>
<dbReference type="Pfam" id="PF00173">
    <property type="entry name" value="Cyt-b5"/>
    <property type="match status" value="1"/>
</dbReference>
<dbReference type="PANTHER" id="PTHR19370:SF185">
    <property type="entry name" value="NADH-CYTOCHROME B5 REDUCTASE"/>
    <property type="match status" value="1"/>
</dbReference>
<dbReference type="Gene3D" id="2.40.30.10">
    <property type="entry name" value="Translation factors"/>
    <property type="match status" value="1"/>
</dbReference>
<keyword evidence="4" id="KW-0479">Metal-binding</keyword>
<evidence type="ECO:0000256" key="7">
    <source>
        <dbReference type="ARBA" id="ARBA00023004"/>
    </source>
</evidence>
<dbReference type="SUPFAM" id="SSF52343">
    <property type="entry name" value="Ferredoxin reductase-like, C-terminal NADP-linked domain"/>
    <property type="match status" value="1"/>
</dbReference>
<dbReference type="EMBL" id="WHWC01000019">
    <property type="protein sequence ID" value="KAG8364125.1"/>
    <property type="molecule type" value="Genomic_DNA"/>
</dbReference>
<dbReference type="PRINTS" id="PR00363">
    <property type="entry name" value="CYTOCHROMEB5"/>
</dbReference>
<proteinExistence type="predicted"/>
<dbReference type="PROSITE" id="PS50255">
    <property type="entry name" value="CYTOCHROME_B5_2"/>
    <property type="match status" value="1"/>
</dbReference>
<evidence type="ECO:0000259" key="8">
    <source>
        <dbReference type="PROSITE" id="PS50255"/>
    </source>
</evidence>
<dbReference type="InterPro" id="IPR036400">
    <property type="entry name" value="Cyt_B5-like_heme/steroid_sf"/>
</dbReference>
<evidence type="ECO:0000256" key="3">
    <source>
        <dbReference type="ARBA" id="ARBA00022630"/>
    </source>
</evidence>
<dbReference type="GO" id="GO:0006809">
    <property type="term" value="P:nitric oxide biosynthetic process"/>
    <property type="evidence" value="ECO:0007669"/>
    <property type="project" value="TreeGrafter"/>
</dbReference>
<dbReference type="SUPFAM" id="SSF55856">
    <property type="entry name" value="Cytochrome b5-like heme/steroid binding domain"/>
    <property type="match status" value="1"/>
</dbReference>
<dbReference type="InterPro" id="IPR001834">
    <property type="entry name" value="CBR-like"/>
</dbReference>
<dbReference type="AlphaFoldDB" id="A0AAV6WAW9"/>
<feature type="domain" description="Cytochrome b5 heme-binding" evidence="8">
    <location>
        <begin position="5"/>
        <end position="80"/>
    </location>
</feature>
<dbReference type="GO" id="GO:0071949">
    <property type="term" value="F:FAD binding"/>
    <property type="evidence" value="ECO:0007669"/>
    <property type="project" value="TreeGrafter"/>
</dbReference>
<dbReference type="Gene3D" id="3.40.50.80">
    <property type="entry name" value="Nucleotide-binding domain of ferredoxin-NADP reductase (FNR) module"/>
    <property type="match status" value="1"/>
</dbReference>
<reference evidence="9" key="1">
    <citation type="submission" date="2019-10" db="EMBL/GenBank/DDBJ databases">
        <authorList>
            <person name="Zhang R."/>
            <person name="Pan Y."/>
            <person name="Wang J."/>
            <person name="Ma R."/>
            <person name="Yu S."/>
        </authorList>
    </citation>
    <scope>NUCLEOTIDE SEQUENCE</scope>
    <source>
        <strain evidence="9">LA-IB0</strain>
        <tissue evidence="9">Leaf</tissue>
    </source>
</reference>
<evidence type="ECO:0000256" key="6">
    <source>
        <dbReference type="ARBA" id="ARBA00023002"/>
    </source>
</evidence>
<evidence type="ECO:0000256" key="5">
    <source>
        <dbReference type="ARBA" id="ARBA00022827"/>
    </source>
</evidence>
<dbReference type="SMART" id="SM01117">
    <property type="entry name" value="Cyt-b5"/>
    <property type="match status" value="1"/>
</dbReference>
<dbReference type="Gene3D" id="3.10.120.10">
    <property type="entry name" value="Cytochrome b5-like heme/steroid binding domain"/>
    <property type="match status" value="1"/>
</dbReference>
<dbReference type="InterPro" id="IPR017938">
    <property type="entry name" value="Riboflavin_synthase-like_b-brl"/>
</dbReference>
<dbReference type="Pfam" id="PF00175">
    <property type="entry name" value="NAD_binding_1"/>
    <property type="match status" value="1"/>
</dbReference>
<dbReference type="GO" id="GO:0042128">
    <property type="term" value="P:nitrate assimilation"/>
    <property type="evidence" value="ECO:0007669"/>
    <property type="project" value="TreeGrafter"/>
</dbReference>
<evidence type="ECO:0000256" key="4">
    <source>
        <dbReference type="ARBA" id="ARBA00022723"/>
    </source>
</evidence>
<dbReference type="InterPro" id="IPR039261">
    <property type="entry name" value="FNR_nucleotide-bd"/>
</dbReference>
<dbReference type="PANTHER" id="PTHR19370">
    <property type="entry name" value="NADH-CYTOCHROME B5 REDUCTASE"/>
    <property type="match status" value="1"/>
</dbReference>
<keyword evidence="6" id="KW-0560">Oxidoreductase</keyword>
<dbReference type="InterPro" id="IPR001199">
    <property type="entry name" value="Cyt_B5-like_heme/steroid-bd"/>
</dbReference>
<evidence type="ECO:0000313" key="10">
    <source>
        <dbReference type="Proteomes" id="UP000826271"/>
    </source>
</evidence>
<comment type="cofactor">
    <cofactor evidence="1">
        <name>FAD</name>
        <dbReference type="ChEBI" id="CHEBI:57692"/>
    </cofactor>
</comment>
<name>A0AAV6WAW9_9LAMI</name>
<keyword evidence="5" id="KW-0274">FAD</keyword>
<evidence type="ECO:0000256" key="2">
    <source>
        <dbReference type="ARBA" id="ARBA00022617"/>
    </source>
</evidence>
<evidence type="ECO:0000313" key="9">
    <source>
        <dbReference type="EMBL" id="KAG8364125.1"/>
    </source>
</evidence>